<dbReference type="GO" id="GO:0000272">
    <property type="term" value="P:polysaccharide catabolic process"/>
    <property type="evidence" value="ECO:0007669"/>
    <property type="project" value="UniProtKB-KW"/>
</dbReference>
<evidence type="ECO:0000259" key="7">
    <source>
        <dbReference type="PROSITE" id="PS50853"/>
    </source>
</evidence>
<organism evidence="8 9">
    <name type="scientific">Paenibacillus radicis</name>
    <name type="common">ex Gao et al. 2016</name>
    <dbReference type="NCBI Taxonomy" id="1737354"/>
    <lineage>
        <taxon>Bacteria</taxon>
        <taxon>Bacillati</taxon>
        <taxon>Bacillota</taxon>
        <taxon>Bacilli</taxon>
        <taxon>Bacillales</taxon>
        <taxon>Paenibacillaceae</taxon>
        <taxon>Paenibacillus</taxon>
    </lineage>
</organism>
<evidence type="ECO:0000256" key="6">
    <source>
        <dbReference type="SAM" id="Phobius"/>
    </source>
</evidence>
<dbReference type="InterPro" id="IPR013783">
    <property type="entry name" value="Ig-like_fold"/>
</dbReference>
<dbReference type="PANTHER" id="PTHR34823:SF1">
    <property type="entry name" value="CHITIN-BINDING TYPE-4 DOMAIN-CONTAINING PROTEIN"/>
    <property type="match status" value="1"/>
</dbReference>
<dbReference type="Gene3D" id="2.10.10.20">
    <property type="entry name" value="Carbohydrate-binding module superfamily 5/12"/>
    <property type="match status" value="1"/>
</dbReference>
<comment type="caution">
    <text evidence="8">The sequence shown here is derived from an EMBL/GenBank/DDBJ whole genome shotgun (WGS) entry which is preliminary data.</text>
</comment>
<dbReference type="SUPFAM" id="SSF49265">
    <property type="entry name" value="Fibronectin type III"/>
    <property type="match status" value="1"/>
</dbReference>
<dbReference type="PRINTS" id="PR00014">
    <property type="entry name" value="FNTYPEIII"/>
</dbReference>
<sequence length="447" mass="46460">MTSFRIYQVSVPKLFGILLIAVISMLMLTEKAAFSHGYVEGPASRAALCKSGQNTDCGSIIYEPQSLEAPKGFPAAGPADGKIASANGAFPKLDEQSATRWSKVNISSGTNTFTWKLTAAHATASWKYYITKPTWNPNAALTRDSFDLTPFCSVNYGGVQPPFTYSNTCNVPARTGYQVILAVWEVADTANAFYNVIDVNFSGTNPVDTTAPSAPGTLTSPSKTTTSVALSWGAATDNVGVTGYRIFNGANQIAQVSGSTLTYTATGLTANTAYTFSVRAIDAAGNVSAAGNALTVTTNPIVGNDTQPPTAPGGLHVMGAPTSSSLQLMWSPSTDNVGVTGYRIYNGSTLVTTTSGTATSYTVTGLSASTTYTFSVRAIDAAGNQSAASTVNGTTASASTAPAWAPNTAYSVGTLVSYGGSVYECRQSHTSLIGWEPSNVPALWLLK</sequence>
<feature type="domain" description="Fibronectin type-III" evidence="7">
    <location>
        <begin position="214"/>
        <end position="301"/>
    </location>
</feature>
<proteinExistence type="predicted"/>
<feature type="domain" description="Fibronectin type-III" evidence="7">
    <location>
        <begin position="311"/>
        <end position="403"/>
    </location>
</feature>
<dbReference type="SMART" id="SM00060">
    <property type="entry name" value="FN3"/>
    <property type="match status" value="2"/>
</dbReference>
<evidence type="ECO:0000256" key="5">
    <source>
        <dbReference type="ARBA" id="ARBA00023326"/>
    </source>
</evidence>
<dbReference type="CDD" id="cd21177">
    <property type="entry name" value="LPMO_AA10"/>
    <property type="match status" value="1"/>
</dbReference>
<feature type="transmembrane region" description="Helical" evidence="6">
    <location>
        <begin position="6"/>
        <end position="28"/>
    </location>
</feature>
<dbReference type="InterPro" id="IPR051024">
    <property type="entry name" value="GlcNAc_Chitin_IntDeg"/>
</dbReference>
<keyword evidence="5" id="KW-0624">Polysaccharide degradation</keyword>
<dbReference type="InterPro" id="IPR003961">
    <property type="entry name" value="FN3_dom"/>
</dbReference>
<evidence type="ECO:0000256" key="2">
    <source>
        <dbReference type="ARBA" id="ARBA00022525"/>
    </source>
</evidence>
<dbReference type="FunFam" id="2.70.50.50:FF:000001">
    <property type="entry name" value="Chitin-binding protein"/>
    <property type="match status" value="1"/>
</dbReference>
<dbReference type="GO" id="GO:0005576">
    <property type="term" value="C:extracellular region"/>
    <property type="evidence" value="ECO:0007669"/>
    <property type="project" value="UniProtKB-SubCell"/>
</dbReference>
<keyword evidence="2" id="KW-0964">Secreted</keyword>
<keyword evidence="6" id="KW-1133">Transmembrane helix</keyword>
<evidence type="ECO:0000313" key="9">
    <source>
        <dbReference type="Proteomes" id="UP000600247"/>
    </source>
</evidence>
<dbReference type="EMBL" id="BMHY01000011">
    <property type="protein sequence ID" value="GGG83247.1"/>
    <property type="molecule type" value="Genomic_DNA"/>
</dbReference>
<dbReference type="InterPro" id="IPR036573">
    <property type="entry name" value="CBM_sf_5/12"/>
</dbReference>
<dbReference type="SUPFAM" id="SSF81296">
    <property type="entry name" value="E set domains"/>
    <property type="match status" value="1"/>
</dbReference>
<dbReference type="GO" id="GO:0004553">
    <property type="term" value="F:hydrolase activity, hydrolyzing O-glycosyl compounds"/>
    <property type="evidence" value="ECO:0007669"/>
    <property type="project" value="InterPro"/>
</dbReference>
<dbReference type="Pfam" id="PF00041">
    <property type="entry name" value="fn3"/>
    <property type="match status" value="2"/>
</dbReference>
<dbReference type="CDD" id="cd00063">
    <property type="entry name" value="FN3"/>
    <property type="match status" value="2"/>
</dbReference>
<name>A0A917M7Y9_9BACL</name>
<keyword evidence="6" id="KW-0812">Transmembrane</keyword>
<evidence type="ECO:0000256" key="3">
    <source>
        <dbReference type="ARBA" id="ARBA00022729"/>
    </source>
</evidence>
<evidence type="ECO:0000313" key="8">
    <source>
        <dbReference type="EMBL" id="GGG83247.1"/>
    </source>
</evidence>
<keyword evidence="6" id="KW-0472">Membrane</keyword>
<dbReference type="InterPro" id="IPR003610">
    <property type="entry name" value="CBM5/12"/>
</dbReference>
<comment type="subcellular location">
    <subcellularLocation>
        <location evidence="1">Secreted</location>
    </subcellularLocation>
</comment>
<dbReference type="GO" id="GO:0030246">
    <property type="term" value="F:carbohydrate binding"/>
    <property type="evidence" value="ECO:0007669"/>
    <property type="project" value="InterPro"/>
</dbReference>
<dbReference type="Pfam" id="PF02839">
    <property type="entry name" value="CBM_5_12"/>
    <property type="match status" value="1"/>
</dbReference>
<dbReference type="SMART" id="SM00495">
    <property type="entry name" value="ChtBD3"/>
    <property type="match status" value="1"/>
</dbReference>
<dbReference type="Proteomes" id="UP000600247">
    <property type="component" value="Unassembled WGS sequence"/>
</dbReference>
<dbReference type="InterPro" id="IPR036116">
    <property type="entry name" value="FN3_sf"/>
</dbReference>
<dbReference type="InterPro" id="IPR004302">
    <property type="entry name" value="Cellulose/chitin-bd_N"/>
</dbReference>
<dbReference type="RefSeq" id="WP_188891899.1">
    <property type="nucleotide sequence ID" value="NZ_BMHY01000011.1"/>
</dbReference>
<keyword evidence="4" id="KW-0378">Hydrolase</keyword>
<dbReference type="Gene3D" id="2.70.50.50">
    <property type="entry name" value="chitin-binding protein cbp21"/>
    <property type="match status" value="1"/>
</dbReference>
<dbReference type="Pfam" id="PF03067">
    <property type="entry name" value="LPMO_10"/>
    <property type="match status" value="1"/>
</dbReference>
<dbReference type="Gene3D" id="2.60.40.10">
    <property type="entry name" value="Immunoglobulins"/>
    <property type="match status" value="2"/>
</dbReference>
<dbReference type="PANTHER" id="PTHR34823">
    <property type="entry name" value="GLCNAC-BINDING PROTEIN A"/>
    <property type="match status" value="1"/>
</dbReference>
<keyword evidence="5" id="KW-0119">Carbohydrate metabolism</keyword>
<dbReference type="CDD" id="cd12214">
    <property type="entry name" value="ChiA1_BD"/>
    <property type="match status" value="1"/>
</dbReference>
<dbReference type="AlphaFoldDB" id="A0A917M7Y9"/>
<protein>
    <submittedName>
        <fullName evidence="8">Chitin-binding protein</fullName>
    </submittedName>
</protein>
<evidence type="ECO:0000256" key="1">
    <source>
        <dbReference type="ARBA" id="ARBA00004613"/>
    </source>
</evidence>
<evidence type="ECO:0000256" key="4">
    <source>
        <dbReference type="ARBA" id="ARBA00022801"/>
    </source>
</evidence>
<dbReference type="SUPFAM" id="SSF51055">
    <property type="entry name" value="Carbohydrate binding domain"/>
    <property type="match status" value="1"/>
</dbReference>
<keyword evidence="3" id="KW-0732">Signal</keyword>
<reference evidence="8 9" key="1">
    <citation type="journal article" date="2014" name="Int. J. Syst. Evol. Microbiol.">
        <title>Complete genome sequence of Corynebacterium casei LMG S-19264T (=DSM 44701T), isolated from a smear-ripened cheese.</title>
        <authorList>
            <consortium name="US DOE Joint Genome Institute (JGI-PGF)"/>
            <person name="Walter F."/>
            <person name="Albersmeier A."/>
            <person name="Kalinowski J."/>
            <person name="Ruckert C."/>
        </authorList>
    </citation>
    <scope>NUCLEOTIDE SEQUENCE [LARGE SCALE GENOMIC DNA]</scope>
    <source>
        <strain evidence="8 9">CGMCC 1.15286</strain>
    </source>
</reference>
<accession>A0A917M7Y9</accession>
<dbReference type="InterPro" id="IPR014756">
    <property type="entry name" value="Ig_E-set"/>
</dbReference>
<dbReference type="PROSITE" id="PS50853">
    <property type="entry name" value="FN3"/>
    <property type="match status" value="2"/>
</dbReference>
<gene>
    <name evidence="8" type="ORF">GCM10010918_46040</name>
</gene>
<keyword evidence="9" id="KW-1185">Reference proteome</keyword>